<feature type="modified residue" description="4-aspartylphosphate" evidence="6">
    <location>
        <position position="489"/>
    </location>
</feature>
<evidence type="ECO:0000256" key="6">
    <source>
        <dbReference type="PROSITE-ProRule" id="PRU00169"/>
    </source>
</evidence>
<evidence type="ECO:0000256" key="1">
    <source>
        <dbReference type="ARBA" id="ARBA00000085"/>
    </source>
</evidence>
<dbReference type="Gene3D" id="3.30.450.40">
    <property type="match status" value="1"/>
</dbReference>
<dbReference type="InterPro" id="IPR005467">
    <property type="entry name" value="His_kinase_dom"/>
</dbReference>
<dbReference type="Proteomes" id="UP000494252">
    <property type="component" value="Unassembled WGS sequence"/>
</dbReference>
<dbReference type="InterPro" id="IPR003594">
    <property type="entry name" value="HATPase_dom"/>
</dbReference>
<dbReference type="Pfam" id="PF13185">
    <property type="entry name" value="GAF_2"/>
    <property type="match status" value="1"/>
</dbReference>
<dbReference type="PROSITE" id="PS50110">
    <property type="entry name" value="RESPONSE_REGULATORY"/>
    <property type="match status" value="1"/>
</dbReference>
<feature type="domain" description="Response regulatory" evidence="8">
    <location>
        <begin position="440"/>
        <end position="556"/>
    </location>
</feature>
<dbReference type="Pfam" id="PF00512">
    <property type="entry name" value="HisKA"/>
    <property type="match status" value="1"/>
</dbReference>
<dbReference type="CDD" id="cd17580">
    <property type="entry name" value="REC_2_DhkD-like"/>
    <property type="match status" value="1"/>
</dbReference>
<feature type="domain" description="Histidine kinase" evidence="7">
    <location>
        <begin position="193"/>
        <end position="419"/>
    </location>
</feature>
<dbReference type="Gene3D" id="3.30.565.10">
    <property type="entry name" value="Histidine kinase-like ATPase, C-terminal domain"/>
    <property type="match status" value="1"/>
</dbReference>
<dbReference type="Gene3D" id="1.10.287.130">
    <property type="match status" value="1"/>
</dbReference>
<evidence type="ECO:0000256" key="4">
    <source>
        <dbReference type="ARBA" id="ARBA00022679"/>
    </source>
</evidence>
<dbReference type="Gene3D" id="3.40.50.2300">
    <property type="match status" value="1"/>
</dbReference>
<dbReference type="InterPro" id="IPR036890">
    <property type="entry name" value="HATPase_C_sf"/>
</dbReference>
<dbReference type="Pfam" id="PF02518">
    <property type="entry name" value="HATPase_c"/>
    <property type="match status" value="1"/>
</dbReference>
<proteinExistence type="predicted"/>
<evidence type="ECO:0000259" key="8">
    <source>
        <dbReference type="PROSITE" id="PS50110"/>
    </source>
</evidence>
<keyword evidence="10" id="KW-1185">Reference proteome</keyword>
<dbReference type="CDD" id="cd00075">
    <property type="entry name" value="HATPase"/>
    <property type="match status" value="1"/>
</dbReference>
<evidence type="ECO:0000313" key="10">
    <source>
        <dbReference type="Proteomes" id="UP000494252"/>
    </source>
</evidence>
<keyword evidence="3 6" id="KW-0597">Phosphoprotein</keyword>
<dbReference type="InterPro" id="IPR004358">
    <property type="entry name" value="Sig_transdc_His_kin-like_C"/>
</dbReference>
<dbReference type="PROSITE" id="PS50109">
    <property type="entry name" value="HIS_KIN"/>
    <property type="match status" value="1"/>
</dbReference>
<dbReference type="SUPFAM" id="SSF55874">
    <property type="entry name" value="ATPase domain of HSP90 chaperone/DNA topoisomerase II/histidine kinase"/>
    <property type="match status" value="1"/>
</dbReference>
<dbReference type="AlphaFoldDB" id="A0A6J5H193"/>
<dbReference type="InterPro" id="IPR036097">
    <property type="entry name" value="HisK_dim/P_sf"/>
</dbReference>
<dbReference type="InterPro" id="IPR011006">
    <property type="entry name" value="CheY-like_superfamily"/>
</dbReference>
<dbReference type="SMART" id="SM00448">
    <property type="entry name" value="REC"/>
    <property type="match status" value="1"/>
</dbReference>
<evidence type="ECO:0000259" key="7">
    <source>
        <dbReference type="PROSITE" id="PS50109"/>
    </source>
</evidence>
<dbReference type="SUPFAM" id="SSF52172">
    <property type="entry name" value="CheY-like"/>
    <property type="match status" value="1"/>
</dbReference>
<dbReference type="GO" id="GO:0000155">
    <property type="term" value="F:phosphorelay sensor kinase activity"/>
    <property type="evidence" value="ECO:0007669"/>
    <property type="project" value="InterPro"/>
</dbReference>
<dbReference type="SMART" id="SM00388">
    <property type="entry name" value="HisKA"/>
    <property type="match status" value="1"/>
</dbReference>
<dbReference type="PRINTS" id="PR00344">
    <property type="entry name" value="BCTRLSENSOR"/>
</dbReference>
<organism evidence="9 10">
    <name type="scientific">Paraburkholderia fynbosensis</name>
    <dbReference type="NCBI Taxonomy" id="1200993"/>
    <lineage>
        <taxon>Bacteria</taxon>
        <taxon>Pseudomonadati</taxon>
        <taxon>Pseudomonadota</taxon>
        <taxon>Betaproteobacteria</taxon>
        <taxon>Burkholderiales</taxon>
        <taxon>Burkholderiaceae</taxon>
        <taxon>Paraburkholderia</taxon>
    </lineage>
</organism>
<dbReference type="InterPro" id="IPR001789">
    <property type="entry name" value="Sig_transdc_resp-reg_receiver"/>
</dbReference>
<evidence type="ECO:0000256" key="2">
    <source>
        <dbReference type="ARBA" id="ARBA00012438"/>
    </source>
</evidence>
<evidence type="ECO:0000313" key="9">
    <source>
        <dbReference type="EMBL" id="CAB3810678.1"/>
    </source>
</evidence>
<keyword evidence="4 9" id="KW-0808">Transferase</keyword>
<dbReference type="EC" id="2.7.13.3" evidence="2"/>
<dbReference type="Pfam" id="PF00072">
    <property type="entry name" value="Response_reg"/>
    <property type="match status" value="1"/>
</dbReference>
<dbReference type="SMART" id="SM00387">
    <property type="entry name" value="HATPase_c"/>
    <property type="match status" value="1"/>
</dbReference>
<dbReference type="InterPro" id="IPR003661">
    <property type="entry name" value="HisK_dim/P_dom"/>
</dbReference>
<gene>
    <name evidence="9" type="primary">rcsC_25</name>
    <name evidence="9" type="ORF">LMG27177_07378</name>
</gene>
<dbReference type="InterPro" id="IPR029016">
    <property type="entry name" value="GAF-like_dom_sf"/>
</dbReference>
<sequence length="564" mass="60504">MPGHTGELARRPARTPDYAAENHALVGLARAQAGSRPDLLQAIADAALSLCSAGSAGISLIEQGEGKKVFRWLAVSGLCVGLQGKTTAWDECPCGIALEAGTAQLFVEPQAQFPSLSFPGICVPEGVVVPINVAGRDLGAIWVMSHRDDCRFDFEDARLLSNLAVFAGSSLTIVDARELSEESERRQNDFIAMLAHELRNPMAPIDSAIGAAKRLCADNQRATGVLDIAERQMRHLRTLVDDLLDAARLQHGKLAIKLSDTSLNDITFDALSAVRHHIEARKHKLTITGLEDQVPVRADHVRLSQVLGNLLSNAAKYTAVGGDIRLNISVGACGSDDGLSGSVLIEIQDNGIGLESTARERIFDLFTQGASESARAEGGLGIGLAVARRMVELHGGEITLHSDGPGCGTMARLRLPILMSTADRHIARQVKPRVGTKRARLLVVDDNRDALEALEILLEVEGYEVATSDNGADAIRLMSEHHPTVALIDVGMPVMDGFEVARAVRLDPRFNDVLLVALTGYAAESDKSRALAAGFDFHLTKPLSLDKLERILSRQLDAGLGHME</sequence>
<accession>A0A6J5H193</accession>
<dbReference type="RefSeq" id="WP_175166303.1">
    <property type="nucleotide sequence ID" value="NZ_CADIKI010000040.1"/>
</dbReference>
<keyword evidence="5 9" id="KW-0418">Kinase</keyword>
<dbReference type="PANTHER" id="PTHR43547">
    <property type="entry name" value="TWO-COMPONENT HISTIDINE KINASE"/>
    <property type="match status" value="1"/>
</dbReference>
<dbReference type="CDD" id="cd00082">
    <property type="entry name" value="HisKA"/>
    <property type="match status" value="1"/>
</dbReference>
<dbReference type="SUPFAM" id="SSF55781">
    <property type="entry name" value="GAF domain-like"/>
    <property type="match status" value="1"/>
</dbReference>
<name>A0A6J5H193_9BURK</name>
<dbReference type="InterPro" id="IPR003018">
    <property type="entry name" value="GAF"/>
</dbReference>
<reference evidence="9 10" key="1">
    <citation type="submission" date="2020-04" db="EMBL/GenBank/DDBJ databases">
        <authorList>
            <person name="De Canck E."/>
        </authorList>
    </citation>
    <scope>NUCLEOTIDE SEQUENCE [LARGE SCALE GENOMIC DNA]</scope>
    <source>
        <strain evidence="9 10">LMG 27177</strain>
    </source>
</reference>
<dbReference type="EMBL" id="CADIKI010000040">
    <property type="protein sequence ID" value="CAB3810678.1"/>
    <property type="molecule type" value="Genomic_DNA"/>
</dbReference>
<evidence type="ECO:0000256" key="5">
    <source>
        <dbReference type="ARBA" id="ARBA00022777"/>
    </source>
</evidence>
<dbReference type="PANTHER" id="PTHR43547:SF2">
    <property type="entry name" value="HYBRID SIGNAL TRANSDUCTION HISTIDINE KINASE C"/>
    <property type="match status" value="1"/>
</dbReference>
<protein>
    <recommendedName>
        <fullName evidence="2">histidine kinase</fullName>
        <ecNumber evidence="2">2.7.13.3</ecNumber>
    </recommendedName>
</protein>
<evidence type="ECO:0000256" key="3">
    <source>
        <dbReference type="ARBA" id="ARBA00022553"/>
    </source>
</evidence>
<comment type="catalytic activity">
    <reaction evidence="1">
        <text>ATP + protein L-histidine = ADP + protein N-phospho-L-histidine.</text>
        <dbReference type="EC" id="2.7.13.3"/>
    </reaction>
</comment>
<dbReference type="SUPFAM" id="SSF47384">
    <property type="entry name" value="Homodimeric domain of signal transducing histidine kinase"/>
    <property type="match status" value="1"/>
</dbReference>